<organism evidence="3 4">
    <name type="scientific">Plectosphaerella cucumerina</name>
    <dbReference type="NCBI Taxonomy" id="40658"/>
    <lineage>
        <taxon>Eukaryota</taxon>
        <taxon>Fungi</taxon>
        <taxon>Dikarya</taxon>
        <taxon>Ascomycota</taxon>
        <taxon>Pezizomycotina</taxon>
        <taxon>Sordariomycetes</taxon>
        <taxon>Hypocreomycetidae</taxon>
        <taxon>Glomerellales</taxon>
        <taxon>Plectosphaerellaceae</taxon>
        <taxon>Plectosphaerella</taxon>
    </lineage>
</organism>
<dbReference type="EMBL" id="JAGPXD010000001">
    <property type="protein sequence ID" value="KAH7374855.1"/>
    <property type="molecule type" value="Genomic_DNA"/>
</dbReference>
<comment type="caution">
    <text evidence="3">The sequence shown here is derived from an EMBL/GenBank/DDBJ whole genome shotgun (WGS) entry which is preliminary data.</text>
</comment>
<dbReference type="SUPFAM" id="SSF52540">
    <property type="entry name" value="P-loop containing nucleoside triphosphate hydrolases"/>
    <property type="match status" value="1"/>
</dbReference>
<dbReference type="GO" id="GO:0005524">
    <property type="term" value="F:ATP binding"/>
    <property type="evidence" value="ECO:0007669"/>
    <property type="project" value="InterPro"/>
</dbReference>
<feature type="domain" description="AAA+ ATPase" evidence="2">
    <location>
        <begin position="560"/>
        <end position="705"/>
    </location>
</feature>
<gene>
    <name evidence="3" type="ORF">B0T11DRAFT_322956</name>
</gene>
<proteinExistence type="predicted"/>
<dbReference type="InterPro" id="IPR003593">
    <property type="entry name" value="AAA+_ATPase"/>
</dbReference>
<sequence length="783" mass="88822">MSDDSASVCSSNSFSTTDFSVVDPRLELLEEDTNTAEPTPPVDTKDIIEDLYEGPQVCGCCVNWVDDFPAQIGNKDPRKQPKKKTVEDVDEGLPLVVRRWARWSGSGSQLAIDSIEIRHAATRAVLLDKVFNGYSNLNPRVRILVFKAPFKPFFWRWAEFKAAIAAEENPEVRRILTSLHDIVKTDLADVFTVYRELVPNGVITSGYVWTLFSPGDILYEPAYDPGDIGSLYSLQSVSSGRSRWEISLDVEFIDWNGDSFGVSHTTRDITAFSGSWNIRSLPIYPIRFARNSAELLERFLERGRRFAELTSKKYMTYRPRPKPSRGQGHSKARVVDERIVLDAKEHPMPRRMNSLRPFLHSTPLVSQVPVRSVTEGFHSPLPDADFDGDPRAKHKSRRPPPGREDWDLDQRAGMREYERPQRHHLPPVVRHMMPPPPPPPQRPLIYSHPDRDGIFTTTTHPADQAVVVETDDYPLPTLLEADRLTDLQLQLCAWSLPGFSLKNRSWENFAVDCIHDIEFDPKPFDNLVLPDGYKELILAFVESQVKDKDSFGDLINGKGGGLTILLSGAPGVGKTLTAESVAEKIQAPLYKLELGEGSRQATGRTRDRSRDRSVSPSPERVGSEDFTRAFELCAAWGAVLLIDECDLYLEKRSDYSSSHNSIVTRFLRELEYYPSLLFLTTNRERSLDPAVYSRVHLTINYPQLDRNSRLQIWKTFLTHMDTQSDMTEAEVEALADIDVDGRRVRNVVKTARILAKRQQRAICFNDVKNVMRITESLVVETPE</sequence>
<dbReference type="PANTHER" id="PTHR46411:SF3">
    <property type="entry name" value="AAA+ ATPASE DOMAIN-CONTAINING PROTEIN"/>
    <property type="match status" value="1"/>
</dbReference>
<dbReference type="CDD" id="cd19481">
    <property type="entry name" value="RecA-like_protease"/>
    <property type="match status" value="1"/>
</dbReference>
<dbReference type="OrthoDB" id="10042665at2759"/>
<dbReference type="AlphaFoldDB" id="A0A8K0X9D8"/>
<evidence type="ECO:0000259" key="2">
    <source>
        <dbReference type="SMART" id="SM00382"/>
    </source>
</evidence>
<dbReference type="SMART" id="SM00382">
    <property type="entry name" value="AAA"/>
    <property type="match status" value="1"/>
</dbReference>
<dbReference type="Gene3D" id="3.40.50.300">
    <property type="entry name" value="P-loop containing nucleotide triphosphate hydrolases"/>
    <property type="match status" value="1"/>
</dbReference>
<feature type="region of interest" description="Disordered" evidence="1">
    <location>
        <begin position="375"/>
        <end position="409"/>
    </location>
</feature>
<evidence type="ECO:0000313" key="3">
    <source>
        <dbReference type="EMBL" id="KAH7374855.1"/>
    </source>
</evidence>
<dbReference type="GO" id="GO:0016887">
    <property type="term" value="F:ATP hydrolysis activity"/>
    <property type="evidence" value="ECO:0007669"/>
    <property type="project" value="InterPro"/>
</dbReference>
<dbReference type="InterPro" id="IPR054289">
    <property type="entry name" value="DUF7025"/>
</dbReference>
<dbReference type="Pfam" id="PF00004">
    <property type="entry name" value="AAA"/>
    <property type="match status" value="1"/>
</dbReference>
<name>A0A8K0X9D8_9PEZI</name>
<keyword evidence="4" id="KW-1185">Reference proteome</keyword>
<keyword evidence="3" id="KW-0378">Hydrolase</keyword>
<evidence type="ECO:0000313" key="4">
    <source>
        <dbReference type="Proteomes" id="UP000813385"/>
    </source>
</evidence>
<dbReference type="InterPro" id="IPR003959">
    <property type="entry name" value="ATPase_AAA_core"/>
</dbReference>
<dbReference type="Proteomes" id="UP000813385">
    <property type="component" value="Unassembled WGS sequence"/>
</dbReference>
<reference evidence="3" key="1">
    <citation type="journal article" date="2021" name="Nat. Commun.">
        <title>Genetic determinants of endophytism in the Arabidopsis root mycobiome.</title>
        <authorList>
            <person name="Mesny F."/>
            <person name="Miyauchi S."/>
            <person name="Thiergart T."/>
            <person name="Pickel B."/>
            <person name="Atanasova L."/>
            <person name="Karlsson M."/>
            <person name="Huettel B."/>
            <person name="Barry K.W."/>
            <person name="Haridas S."/>
            <person name="Chen C."/>
            <person name="Bauer D."/>
            <person name="Andreopoulos W."/>
            <person name="Pangilinan J."/>
            <person name="LaButti K."/>
            <person name="Riley R."/>
            <person name="Lipzen A."/>
            <person name="Clum A."/>
            <person name="Drula E."/>
            <person name="Henrissat B."/>
            <person name="Kohler A."/>
            <person name="Grigoriev I.V."/>
            <person name="Martin F.M."/>
            <person name="Hacquard S."/>
        </authorList>
    </citation>
    <scope>NUCLEOTIDE SEQUENCE</scope>
    <source>
        <strain evidence="3">MPI-CAGE-AT-0016</strain>
    </source>
</reference>
<dbReference type="Pfam" id="PF22942">
    <property type="entry name" value="DUF7025"/>
    <property type="match status" value="1"/>
</dbReference>
<dbReference type="InterPro" id="IPR027417">
    <property type="entry name" value="P-loop_NTPase"/>
</dbReference>
<protein>
    <submittedName>
        <fullName evidence="3">P-loop containing nucleoside triphosphate hydrolase protein</fullName>
    </submittedName>
</protein>
<feature type="region of interest" description="Disordered" evidence="1">
    <location>
        <begin position="597"/>
        <end position="621"/>
    </location>
</feature>
<feature type="compositionally biased region" description="Basic and acidic residues" evidence="1">
    <location>
        <begin position="604"/>
        <end position="613"/>
    </location>
</feature>
<dbReference type="PANTHER" id="PTHR46411">
    <property type="entry name" value="FAMILY ATPASE, PUTATIVE-RELATED"/>
    <property type="match status" value="1"/>
</dbReference>
<evidence type="ECO:0000256" key="1">
    <source>
        <dbReference type="SAM" id="MobiDB-lite"/>
    </source>
</evidence>
<accession>A0A8K0X9D8</accession>